<dbReference type="EMBL" id="BPLR01020862">
    <property type="protein sequence ID" value="GIX83364.1"/>
    <property type="molecule type" value="Genomic_DNA"/>
</dbReference>
<proteinExistence type="predicted"/>
<name>A0AAV4NEX6_CAEEX</name>
<protein>
    <submittedName>
        <fullName evidence="1">Uncharacterized protein</fullName>
    </submittedName>
</protein>
<comment type="caution">
    <text evidence="1">The sequence shown here is derived from an EMBL/GenBank/DDBJ whole genome shotgun (WGS) entry which is preliminary data.</text>
</comment>
<dbReference type="AlphaFoldDB" id="A0AAV4NEX6"/>
<organism evidence="1 2">
    <name type="scientific">Caerostris extrusa</name>
    <name type="common">Bark spider</name>
    <name type="synonym">Caerostris bankana</name>
    <dbReference type="NCBI Taxonomy" id="172846"/>
    <lineage>
        <taxon>Eukaryota</taxon>
        <taxon>Metazoa</taxon>
        <taxon>Ecdysozoa</taxon>
        <taxon>Arthropoda</taxon>
        <taxon>Chelicerata</taxon>
        <taxon>Arachnida</taxon>
        <taxon>Araneae</taxon>
        <taxon>Araneomorphae</taxon>
        <taxon>Entelegynae</taxon>
        <taxon>Araneoidea</taxon>
        <taxon>Araneidae</taxon>
        <taxon>Caerostris</taxon>
    </lineage>
</organism>
<sequence>MTGERCLIAEGPPIPSPLSVRVMGPLGMGSNCPTGSLPPLSTSSWTFLCALGKRSSSLEPPSEKGIVSRAFPRAPVLKEIDSR</sequence>
<gene>
    <name evidence="1" type="ORF">CEXT_75431</name>
</gene>
<evidence type="ECO:0000313" key="2">
    <source>
        <dbReference type="Proteomes" id="UP001054945"/>
    </source>
</evidence>
<accession>A0AAV4NEX6</accession>
<evidence type="ECO:0000313" key="1">
    <source>
        <dbReference type="EMBL" id="GIX83364.1"/>
    </source>
</evidence>
<keyword evidence="2" id="KW-1185">Reference proteome</keyword>
<reference evidence="1 2" key="1">
    <citation type="submission" date="2021-06" db="EMBL/GenBank/DDBJ databases">
        <title>Caerostris extrusa draft genome.</title>
        <authorList>
            <person name="Kono N."/>
            <person name="Arakawa K."/>
        </authorList>
    </citation>
    <scope>NUCLEOTIDE SEQUENCE [LARGE SCALE GENOMIC DNA]</scope>
</reference>
<dbReference type="Proteomes" id="UP001054945">
    <property type="component" value="Unassembled WGS sequence"/>
</dbReference>